<feature type="region of interest" description="Disordered" evidence="1">
    <location>
        <begin position="122"/>
        <end position="145"/>
    </location>
</feature>
<evidence type="ECO:0000256" key="1">
    <source>
        <dbReference type="SAM" id="MobiDB-lite"/>
    </source>
</evidence>
<dbReference type="EMBL" id="CP036433">
    <property type="protein sequence ID" value="QDU97688.1"/>
    <property type="molecule type" value="Genomic_DNA"/>
</dbReference>
<dbReference type="RefSeq" id="WP_145056449.1">
    <property type="nucleotide sequence ID" value="NZ_CP036433.1"/>
</dbReference>
<proteinExistence type="predicted"/>
<organism evidence="2 3">
    <name type="scientific">Lignipirellula cremea</name>
    <dbReference type="NCBI Taxonomy" id="2528010"/>
    <lineage>
        <taxon>Bacteria</taxon>
        <taxon>Pseudomonadati</taxon>
        <taxon>Planctomycetota</taxon>
        <taxon>Planctomycetia</taxon>
        <taxon>Pirellulales</taxon>
        <taxon>Pirellulaceae</taxon>
        <taxon>Lignipirellula</taxon>
    </lineage>
</organism>
<keyword evidence="3" id="KW-1185">Reference proteome</keyword>
<evidence type="ECO:0000313" key="3">
    <source>
        <dbReference type="Proteomes" id="UP000317648"/>
    </source>
</evidence>
<name>A0A518E0R9_9BACT</name>
<accession>A0A518E0R9</accession>
<dbReference type="KEGG" id="lcre:Pla8534_55410"/>
<evidence type="ECO:0000313" key="2">
    <source>
        <dbReference type="EMBL" id="QDU97688.1"/>
    </source>
</evidence>
<gene>
    <name evidence="2" type="ORF">Pla8534_55410</name>
</gene>
<feature type="compositionally biased region" description="Low complexity" evidence="1">
    <location>
        <begin position="127"/>
        <end position="145"/>
    </location>
</feature>
<dbReference type="AlphaFoldDB" id="A0A518E0R9"/>
<dbReference type="Proteomes" id="UP000317648">
    <property type="component" value="Chromosome"/>
</dbReference>
<reference evidence="2 3" key="1">
    <citation type="submission" date="2019-02" db="EMBL/GenBank/DDBJ databases">
        <title>Deep-cultivation of Planctomycetes and their phenomic and genomic characterization uncovers novel biology.</title>
        <authorList>
            <person name="Wiegand S."/>
            <person name="Jogler M."/>
            <person name="Boedeker C."/>
            <person name="Pinto D."/>
            <person name="Vollmers J."/>
            <person name="Rivas-Marin E."/>
            <person name="Kohn T."/>
            <person name="Peeters S.H."/>
            <person name="Heuer A."/>
            <person name="Rast P."/>
            <person name="Oberbeckmann S."/>
            <person name="Bunk B."/>
            <person name="Jeske O."/>
            <person name="Meyerdierks A."/>
            <person name="Storesund J.E."/>
            <person name="Kallscheuer N."/>
            <person name="Luecker S."/>
            <person name="Lage O.M."/>
            <person name="Pohl T."/>
            <person name="Merkel B.J."/>
            <person name="Hornburger P."/>
            <person name="Mueller R.-W."/>
            <person name="Bruemmer F."/>
            <person name="Labrenz M."/>
            <person name="Spormann A.M."/>
            <person name="Op den Camp H."/>
            <person name="Overmann J."/>
            <person name="Amann R."/>
            <person name="Jetten M.S.M."/>
            <person name="Mascher T."/>
            <person name="Medema M.H."/>
            <person name="Devos D.P."/>
            <person name="Kaster A.-K."/>
            <person name="Ovreas L."/>
            <person name="Rohde M."/>
            <person name="Galperin M.Y."/>
            <person name="Jogler C."/>
        </authorList>
    </citation>
    <scope>NUCLEOTIDE SEQUENCE [LARGE SCALE GENOMIC DNA]</scope>
    <source>
        <strain evidence="2 3">Pla85_3_4</strain>
    </source>
</reference>
<sequence length="320" mass="34124">MSDSPAGTETSPDPAPRPRSWRTLLERVLTTALWLGLATGSFYTVTALRELLTPAPAPPGLATTTAAAHDAAIPLTSIAGGGFWGVKDSRWRLRTEEVSAQVMQERFTRLTDPQPVAEPAIALRPTAADNSSSDNSSSDKSSSHVAADDTAELLALVQSLAASVDLPGNRKAYTASGPAGRFRLVTWRQGERETIVAGLAALPADAPDRWLVLEMISQVDRPTDRAGALLPLPVGAEEICCRVDDRGRPSLQILAAPDSPANLVKHWRRAGWRVESVAAAGPPRYLCVRESYSVLATILKQTDADCQVLLVQAPPLSNSP</sequence>
<protein>
    <submittedName>
        <fullName evidence="2">Uncharacterized protein</fullName>
    </submittedName>
</protein>